<organism evidence="3 4">
    <name type="scientific">Candidatus Tremblayella phenacoccinincola</name>
    <dbReference type="NCBI Taxonomy" id="1010676"/>
    <lineage>
        <taxon>Bacteria</taxon>
        <taxon>Pseudomonadati</taxon>
        <taxon>Pseudomonadota</taxon>
        <taxon>Betaproteobacteria</taxon>
        <taxon>Candidatus Tremblayella</taxon>
    </lineage>
</organism>
<evidence type="ECO:0000256" key="1">
    <source>
        <dbReference type="ARBA" id="ARBA00010876"/>
    </source>
</evidence>
<dbReference type="AlphaFoldDB" id="A0A2G0V723"/>
<comment type="caution">
    <text evidence="3">The sequence shown here is derived from an EMBL/GenBank/DDBJ whole genome shotgun (WGS) entry which is preliminary data.</text>
</comment>
<keyword evidence="3" id="KW-0413">Isomerase</keyword>
<feature type="domain" description="Pseudouridine synthase RsuA/RluA-like" evidence="2">
    <location>
        <begin position="140"/>
        <end position="290"/>
    </location>
</feature>
<evidence type="ECO:0000259" key="2">
    <source>
        <dbReference type="Pfam" id="PF00849"/>
    </source>
</evidence>
<dbReference type="InterPro" id="IPR006145">
    <property type="entry name" value="PsdUridine_synth_RsuA/RluA"/>
</dbReference>
<gene>
    <name evidence="3" type="ORF">TPPER_00116</name>
</gene>
<dbReference type="GO" id="GO:0003723">
    <property type="term" value="F:RNA binding"/>
    <property type="evidence" value="ECO:0007669"/>
    <property type="project" value="InterPro"/>
</dbReference>
<dbReference type="SUPFAM" id="SSF55120">
    <property type="entry name" value="Pseudouridine synthase"/>
    <property type="match status" value="1"/>
</dbReference>
<dbReference type="PANTHER" id="PTHR21600:SF44">
    <property type="entry name" value="RIBOSOMAL LARGE SUBUNIT PSEUDOURIDINE SYNTHASE D"/>
    <property type="match status" value="1"/>
</dbReference>
<dbReference type="Proteomes" id="UP000222818">
    <property type="component" value="Unassembled WGS sequence"/>
</dbReference>
<keyword evidence="4" id="KW-1185">Reference proteome</keyword>
<evidence type="ECO:0000313" key="3">
    <source>
        <dbReference type="EMBL" id="PHN16275.1"/>
    </source>
</evidence>
<name>A0A2G0V723_9PROT</name>
<dbReference type="GO" id="GO:0000455">
    <property type="term" value="P:enzyme-directed rRNA pseudouridine synthesis"/>
    <property type="evidence" value="ECO:0007669"/>
    <property type="project" value="TreeGrafter"/>
</dbReference>
<dbReference type="Gene3D" id="3.30.2350.10">
    <property type="entry name" value="Pseudouridine synthase"/>
    <property type="match status" value="1"/>
</dbReference>
<reference evidence="3 4" key="1">
    <citation type="journal article" date="2017" name="ISME J.">
        <title>Tremblaya phenacola PPER: an evolutionary beta-gammaproteobacterium collage.</title>
        <authorList>
            <person name="Gil R."/>
            <person name="Vargas-Chavez C."/>
            <person name="Lopez-Madrigal S."/>
            <person name="Santos-Garcia D."/>
            <person name="Latorre A."/>
            <person name="Moya A."/>
        </authorList>
    </citation>
    <scope>NUCLEOTIDE SEQUENCE [LARGE SCALE GENOMIC DNA]</scope>
    <source>
        <strain evidence="3 4">PPER</strain>
    </source>
</reference>
<dbReference type="CDD" id="cd02869">
    <property type="entry name" value="PseudoU_synth_RluA_like"/>
    <property type="match status" value="1"/>
</dbReference>
<dbReference type="GO" id="GO:0160141">
    <property type="term" value="F:23S rRNA pseudouridine(955/2504/2580) synthase activity"/>
    <property type="evidence" value="ECO:0007669"/>
    <property type="project" value="UniProtKB-EC"/>
</dbReference>
<dbReference type="EC" id="5.4.99.24" evidence="3"/>
<dbReference type="InterPro" id="IPR020103">
    <property type="entry name" value="PsdUridine_synth_cat_dom_sf"/>
</dbReference>
<proteinExistence type="inferred from homology"/>
<dbReference type="PANTHER" id="PTHR21600">
    <property type="entry name" value="MITOCHONDRIAL RNA PSEUDOURIDINE SYNTHASE"/>
    <property type="match status" value="1"/>
</dbReference>
<evidence type="ECO:0000313" key="4">
    <source>
        <dbReference type="Proteomes" id="UP000222818"/>
    </source>
</evidence>
<accession>A0A2G0V723</accession>
<dbReference type="EMBL" id="MKGN01000012">
    <property type="protein sequence ID" value="PHN16275.1"/>
    <property type="molecule type" value="Genomic_DNA"/>
</dbReference>
<dbReference type="Pfam" id="PF00849">
    <property type="entry name" value="PseudoU_synth_2"/>
    <property type="match status" value="1"/>
</dbReference>
<comment type="similarity">
    <text evidence="1">Belongs to the pseudouridine synthase RluA family.</text>
</comment>
<sequence length="350" mass="40063">MFGRRICESIEGSNPSLIGWQSSLYVYMQHNPKHSKRIPQPYDIDPIMNHNPLLLLVKEDQKDQRIESFLTSVLGVRVARSWSHKVLSSSRVGINNNKPNVGHRIKAGDCIYVQHPNLSLNNTLTSDTYQLYILYEDESIIAVDKDNNMPVHKGKECTVVSLIDSIQKLNNNNSIKLVHRIDQRTSGTVVLAKDKPALLNIQKQFVYRQVFKKYYTSVAGDWSVYWTQIQTIRAPLTKELDTYTKKVLVHRAGFPACSIAQCLKVWRRFLLLIVKLETGRTHQLRIHCSHLGFPVLGDIRYGSQPFSGSRLMLHSTVLSIKHPTLGSRLKLLSPPPLNYTLFLRILKLRT</sequence>
<protein>
    <submittedName>
        <fullName evidence="3">RluA family pseudouridine synthase</fullName>
        <ecNumber evidence="3">5.4.99.24</ecNumber>
    </submittedName>
</protein>
<dbReference type="InterPro" id="IPR050188">
    <property type="entry name" value="RluA_PseudoU_synthase"/>
</dbReference>